<evidence type="ECO:0000313" key="6">
    <source>
        <dbReference type="EMBL" id="QEU75707.1"/>
    </source>
</evidence>
<keyword evidence="2" id="KW-0645">Protease</keyword>
<evidence type="ECO:0000313" key="7">
    <source>
        <dbReference type="Proteomes" id="UP000326178"/>
    </source>
</evidence>
<keyword evidence="4" id="KW-0788">Thiol protease</keyword>
<dbReference type="KEGG" id="snk:CP967_30335"/>
<dbReference type="InterPro" id="IPR038765">
    <property type="entry name" value="Papain-like_cys_pep_sf"/>
</dbReference>
<proteinExistence type="inferred from homology"/>
<protein>
    <submittedName>
        <fullName evidence="6">NlpC/P60 family protein</fullName>
    </submittedName>
</protein>
<reference evidence="6 7" key="1">
    <citation type="submission" date="2017-09" db="EMBL/GenBank/DDBJ databases">
        <authorList>
            <person name="Lee N."/>
            <person name="Cho B.-K."/>
        </authorList>
    </citation>
    <scope>NUCLEOTIDE SEQUENCE [LARGE SCALE GENOMIC DNA]</scope>
    <source>
        <strain evidence="6 7">ATCC 12769</strain>
    </source>
</reference>
<dbReference type="PANTHER" id="PTHR47359">
    <property type="entry name" value="PEPTIDOGLYCAN DL-ENDOPEPTIDASE CWLO"/>
    <property type="match status" value="1"/>
</dbReference>
<gene>
    <name evidence="6" type="ORF">CP967_30335</name>
</gene>
<dbReference type="PANTHER" id="PTHR47359:SF3">
    <property type="entry name" value="NLP_P60 DOMAIN-CONTAINING PROTEIN-RELATED"/>
    <property type="match status" value="1"/>
</dbReference>
<keyword evidence="7" id="KW-1185">Reference proteome</keyword>
<dbReference type="EMBL" id="CP023702">
    <property type="protein sequence ID" value="QEU75707.1"/>
    <property type="molecule type" value="Genomic_DNA"/>
</dbReference>
<dbReference type="AlphaFoldDB" id="A0A5J6FIS2"/>
<dbReference type="RefSeq" id="WP_150491015.1">
    <property type="nucleotide sequence ID" value="NZ_BMUV01000003.1"/>
</dbReference>
<comment type="similarity">
    <text evidence="1">Belongs to the peptidase C40 family.</text>
</comment>
<dbReference type="PROSITE" id="PS51935">
    <property type="entry name" value="NLPC_P60"/>
    <property type="match status" value="1"/>
</dbReference>
<dbReference type="InterPro" id="IPR051794">
    <property type="entry name" value="PG_Endopeptidase_C40"/>
</dbReference>
<evidence type="ECO:0000256" key="2">
    <source>
        <dbReference type="ARBA" id="ARBA00022670"/>
    </source>
</evidence>
<evidence type="ECO:0000259" key="5">
    <source>
        <dbReference type="PROSITE" id="PS51935"/>
    </source>
</evidence>
<sequence>MTAQVHVPSLFARVGTASALTFAVGTTMLAPGMVNEAEAAAHSTKALKVAASKKGSPYRWGATGPHRFDCSGLTLYSYKKAGKKLPRTAQQQYNKTRHITRSQRQRGDLVFFHSGSGVYHVGIYAGSGKIWHAPKTGTVVRLEKIWTSKVLYGRVR</sequence>
<dbReference type="OrthoDB" id="5177647at2"/>
<evidence type="ECO:0000256" key="1">
    <source>
        <dbReference type="ARBA" id="ARBA00007074"/>
    </source>
</evidence>
<dbReference type="InterPro" id="IPR000064">
    <property type="entry name" value="NLP_P60_dom"/>
</dbReference>
<dbReference type="Proteomes" id="UP000326178">
    <property type="component" value="Chromosome"/>
</dbReference>
<dbReference type="Pfam" id="PF00877">
    <property type="entry name" value="NLPC_P60"/>
    <property type="match status" value="1"/>
</dbReference>
<dbReference type="SUPFAM" id="SSF54001">
    <property type="entry name" value="Cysteine proteinases"/>
    <property type="match status" value="1"/>
</dbReference>
<dbReference type="GO" id="GO:0008234">
    <property type="term" value="F:cysteine-type peptidase activity"/>
    <property type="evidence" value="ECO:0007669"/>
    <property type="project" value="UniProtKB-KW"/>
</dbReference>
<accession>A0A5J6FIS2</accession>
<organism evidence="6 7">
    <name type="scientific">Streptomyces nitrosporeus</name>
    <dbReference type="NCBI Taxonomy" id="28894"/>
    <lineage>
        <taxon>Bacteria</taxon>
        <taxon>Bacillati</taxon>
        <taxon>Actinomycetota</taxon>
        <taxon>Actinomycetes</taxon>
        <taxon>Kitasatosporales</taxon>
        <taxon>Streptomycetaceae</taxon>
        <taxon>Streptomyces</taxon>
    </lineage>
</organism>
<dbReference type="GO" id="GO:0006508">
    <property type="term" value="P:proteolysis"/>
    <property type="evidence" value="ECO:0007669"/>
    <property type="project" value="UniProtKB-KW"/>
</dbReference>
<feature type="domain" description="NlpC/P60" evidence="5">
    <location>
        <begin position="40"/>
        <end position="156"/>
    </location>
</feature>
<name>A0A5J6FIS2_9ACTN</name>
<evidence type="ECO:0000256" key="4">
    <source>
        <dbReference type="ARBA" id="ARBA00022807"/>
    </source>
</evidence>
<evidence type="ECO:0000256" key="3">
    <source>
        <dbReference type="ARBA" id="ARBA00022801"/>
    </source>
</evidence>
<dbReference type="Gene3D" id="3.90.1720.10">
    <property type="entry name" value="endopeptidase domain like (from Nostoc punctiforme)"/>
    <property type="match status" value="1"/>
</dbReference>
<keyword evidence="3" id="KW-0378">Hydrolase</keyword>